<proteinExistence type="predicted"/>
<dbReference type="AlphaFoldDB" id="A0A2V4NQZ7"/>
<comment type="caution">
    <text evidence="1">The sequence shown here is derived from an EMBL/GenBank/DDBJ whole genome shotgun (WGS) entry which is preliminary data.</text>
</comment>
<evidence type="ECO:0000313" key="1">
    <source>
        <dbReference type="EMBL" id="PYC47106.1"/>
    </source>
</evidence>
<reference evidence="1 2" key="1">
    <citation type="submission" date="2018-05" db="EMBL/GenBank/DDBJ databases">
        <title>Oceanovita maritima gen. nov., sp. nov., a marine bacterium in the family Rhodobacteraceae isolated from surface seawater of Lundu port Xiamen, China.</title>
        <authorList>
            <person name="Hetharua B.H."/>
            <person name="Min D."/>
            <person name="Liao H."/>
            <person name="Tian Y."/>
        </authorList>
    </citation>
    <scope>NUCLEOTIDE SEQUENCE [LARGE SCALE GENOMIC DNA]</scope>
    <source>
        <strain evidence="1 2">FSX-11</strain>
    </source>
</reference>
<gene>
    <name evidence="1" type="ORF">DI396_11120</name>
</gene>
<accession>A0A2V4NQZ7</accession>
<evidence type="ECO:0000313" key="2">
    <source>
        <dbReference type="Proteomes" id="UP000248012"/>
    </source>
</evidence>
<keyword evidence="2" id="KW-1185">Reference proteome</keyword>
<dbReference type="EMBL" id="QFVT01000007">
    <property type="protein sequence ID" value="PYC47106.1"/>
    <property type="molecule type" value="Genomic_DNA"/>
</dbReference>
<protein>
    <submittedName>
        <fullName evidence="1">Uncharacterized protein</fullName>
    </submittedName>
</protein>
<organism evidence="1 2">
    <name type="scientific">Litorivita pollutaquae</name>
    <dbReference type="NCBI Taxonomy" id="2200892"/>
    <lineage>
        <taxon>Bacteria</taxon>
        <taxon>Pseudomonadati</taxon>
        <taxon>Pseudomonadota</taxon>
        <taxon>Alphaproteobacteria</taxon>
        <taxon>Rhodobacterales</taxon>
        <taxon>Paracoccaceae</taxon>
        <taxon>Litorivita</taxon>
    </lineage>
</organism>
<dbReference type="Proteomes" id="UP000248012">
    <property type="component" value="Unassembled WGS sequence"/>
</dbReference>
<name>A0A2V4NQZ7_9RHOB</name>
<sequence>MRALVCPAILQEQPSKDPCAGQRRQSAAFKFSPFHGPNAAMLFGDRAASSRGVVMGQLWSGVAGVAESSTFVIGL</sequence>